<dbReference type="Gene3D" id="3.30.70.100">
    <property type="match status" value="1"/>
</dbReference>
<dbReference type="Pfam" id="PF07876">
    <property type="entry name" value="Dabb"/>
    <property type="match status" value="1"/>
</dbReference>
<dbReference type="PANTHER" id="PTHR33178:SF10">
    <property type="entry name" value="STRESS-RESPONSE A_B BARREL DOMAIN-CONTAINING PROTEIN"/>
    <property type="match status" value="1"/>
</dbReference>
<evidence type="ECO:0000313" key="4">
    <source>
        <dbReference type="EMBL" id="KAL0068431.1"/>
    </source>
</evidence>
<dbReference type="PROSITE" id="PS51502">
    <property type="entry name" value="S_R_A_B_BARREL"/>
    <property type="match status" value="1"/>
</dbReference>
<comment type="caution">
    <text evidence="4">The sequence shown here is derived from an EMBL/GenBank/DDBJ whole genome shotgun (WGS) entry which is preliminary data.</text>
</comment>
<name>A0ABR3A514_9AGAR</name>
<proteinExistence type="predicted"/>
<gene>
    <name evidence="4" type="ORF">AAF712_004509</name>
</gene>
<comment type="subunit">
    <text evidence="1">Homodimer.</text>
</comment>
<evidence type="ECO:0000256" key="2">
    <source>
        <dbReference type="SAM" id="MobiDB-lite"/>
    </source>
</evidence>
<dbReference type="Proteomes" id="UP001437256">
    <property type="component" value="Unassembled WGS sequence"/>
</dbReference>
<keyword evidence="5" id="KW-1185">Reference proteome</keyword>
<accession>A0ABR3A514</accession>
<dbReference type="SUPFAM" id="SSF54909">
    <property type="entry name" value="Dimeric alpha+beta barrel"/>
    <property type="match status" value="1"/>
</dbReference>
<dbReference type="EMBL" id="JBBXMP010000018">
    <property type="protein sequence ID" value="KAL0068431.1"/>
    <property type="molecule type" value="Genomic_DNA"/>
</dbReference>
<dbReference type="InterPro" id="IPR044662">
    <property type="entry name" value="HS1/DABB1-like"/>
</dbReference>
<dbReference type="PANTHER" id="PTHR33178">
    <property type="match status" value="1"/>
</dbReference>
<protein>
    <recommendedName>
        <fullName evidence="3">Stress-response A/B barrel domain-containing protein</fullName>
    </recommendedName>
</protein>
<dbReference type="InterPro" id="IPR011008">
    <property type="entry name" value="Dimeric_a/b-barrel"/>
</dbReference>
<reference evidence="4 5" key="1">
    <citation type="submission" date="2024-05" db="EMBL/GenBank/DDBJ databases">
        <title>A draft genome resource for the thread blight pathogen Marasmius tenuissimus strain MS-2.</title>
        <authorList>
            <person name="Yulfo-Soto G.E."/>
            <person name="Baruah I.K."/>
            <person name="Amoako-Attah I."/>
            <person name="Bukari Y."/>
            <person name="Meinhardt L.W."/>
            <person name="Bailey B.A."/>
            <person name="Cohen S.P."/>
        </authorList>
    </citation>
    <scope>NUCLEOTIDE SEQUENCE [LARGE SCALE GENOMIC DNA]</scope>
    <source>
        <strain evidence="4 5">MS-2</strain>
    </source>
</reference>
<feature type="domain" description="Stress-response A/B barrel" evidence="3">
    <location>
        <begin position="86"/>
        <end position="188"/>
    </location>
</feature>
<dbReference type="InterPro" id="IPR013097">
    <property type="entry name" value="Dabb"/>
</dbReference>
<dbReference type="SMART" id="SM00886">
    <property type="entry name" value="Dabb"/>
    <property type="match status" value="1"/>
</dbReference>
<evidence type="ECO:0000256" key="1">
    <source>
        <dbReference type="ARBA" id="ARBA00011738"/>
    </source>
</evidence>
<organism evidence="4 5">
    <name type="scientific">Marasmius tenuissimus</name>
    <dbReference type="NCBI Taxonomy" id="585030"/>
    <lineage>
        <taxon>Eukaryota</taxon>
        <taxon>Fungi</taxon>
        <taxon>Dikarya</taxon>
        <taxon>Basidiomycota</taxon>
        <taxon>Agaricomycotina</taxon>
        <taxon>Agaricomycetes</taxon>
        <taxon>Agaricomycetidae</taxon>
        <taxon>Agaricales</taxon>
        <taxon>Marasmiineae</taxon>
        <taxon>Marasmiaceae</taxon>
        <taxon>Marasmius</taxon>
    </lineage>
</organism>
<evidence type="ECO:0000259" key="3">
    <source>
        <dbReference type="PROSITE" id="PS51502"/>
    </source>
</evidence>
<evidence type="ECO:0000313" key="5">
    <source>
        <dbReference type="Proteomes" id="UP001437256"/>
    </source>
</evidence>
<sequence length="193" mass="21847">MRQQNPPMKLHERPHPFQDQSPVVGAVTIQKQPSAAIRHANDDIQHLRPIRARMLPSEPTLNPLREHYLSHLITTRSFIPTFTMPIVHIVQFSFNSGTSPEKIAEICSGMLGLKDKCIHPKTKKPYIKSATGGIDNSTEGLQEGVTHVSISEFESTEDRRYYVEEDPAHEEFKNLLKGAINVIRVVDFEPGQF</sequence>
<feature type="region of interest" description="Disordered" evidence="2">
    <location>
        <begin position="1"/>
        <end position="20"/>
    </location>
</feature>